<evidence type="ECO:0000313" key="2">
    <source>
        <dbReference type="EMBL" id="CAG7907085.1"/>
    </source>
</evidence>
<evidence type="ECO:0000313" key="3">
    <source>
        <dbReference type="EMBL" id="VDD13432.1"/>
    </source>
</evidence>
<dbReference type="Proteomes" id="UP000694005">
    <property type="component" value="Chromosome A04"/>
</dbReference>
<sequence>MANMPSSSKLLAVMLFSFVALFIISQARTFSTGTKVPGYPGNAYGPDPGYSPVPTRCFNPPYCHP</sequence>
<protein>
    <recommendedName>
        <fullName evidence="4">Transmembrane protein</fullName>
    </recommendedName>
</protein>
<dbReference type="EMBL" id="LR031576">
    <property type="protein sequence ID" value="VDD13432.1"/>
    <property type="molecule type" value="Genomic_DNA"/>
</dbReference>
<proteinExistence type="predicted"/>
<feature type="signal peptide" evidence="1">
    <location>
        <begin position="1"/>
        <end position="29"/>
    </location>
</feature>
<reference evidence="3" key="1">
    <citation type="submission" date="2018-11" db="EMBL/GenBank/DDBJ databases">
        <authorList>
            <consortium name="Genoscope - CEA"/>
            <person name="William W."/>
        </authorList>
    </citation>
    <scope>NUCLEOTIDE SEQUENCE</scope>
</reference>
<evidence type="ECO:0000256" key="1">
    <source>
        <dbReference type="SAM" id="SignalP"/>
    </source>
</evidence>
<feature type="chain" id="PRO_5039861782" description="Transmembrane protein" evidence="1">
    <location>
        <begin position="30"/>
        <end position="65"/>
    </location>
</feature>
<dbReference type="EMBL" id="LS974620">
    <property type="protein sequence ID" value="CAG7907085.1"/>
    <property type="molecule type" value="Genomic_DNA"/>
</dbReference>
<keyword evidence="1" id="KW-0732">Signal</keyword>
<dbReference type="AlphaFoldDB" id="A0A3P6CYD0"/>
<accession>A0A3P6CYD0</accession>
<organism evidence="3">
    <name type="scientific">Brassica campestris</name>
    <name type="common">Field mustard</name>
    <dbReference type="NCBI Taxonomy" id="3711"/>
    <lineage>
        <taxon>Eukaryota</taxon>
        <taxon>Viridiplantae</taxon>
        <taxon>Streptophyta</taxon>
        <taxon>Embryophyta</taxon>
        <taxon>Tracheophyta</taxon>
        <taxon>Spermatophyta</taxon>
        <taxon>Magnoliopsida</taxon>
        <taxon>eudicotyledons</taxon>
        <taxon>Gunneridae</taxon>
        <taxon>Pentapetalae</taxon>
        <taxon>rosids</taxon>
        <taxon>malvids</taxon>
        <taxon>Brassicales</taxon>
        <taxon>Brassicaceae</taxon>
        <taxon>Brassiceae</taxon>
        <taxon>Brassica</taxon>
    </lineage>
</organism>
<evidence type="ECO:0008006" key="4">
    <source>
        <dbReference type="Google" id="ProtNLM"/>
    </source>
</evidence>
<name>A0A3P6CYD0_BRACM</name>
<dbReference type="Gramene" id="A04p19860.2_BraZ1">
    <property type="protein sequence ID" value="A04p19860.2_BraZ1.CDS"/>
    <property type="gene ID" value="A04g19860.2_BraZ1"/>
</dbReference>
<gene>
    <name evidence="3" type="ORF">BRAA04T17456Z</name>
    <name evidence="2" type="ORF">BRAPAZ1V2_A04P19860.2</name>
</gene>